<comment type="caution">
    <text evidence="1">The sequence shown here is derived from an EMBL/GenBank/DDBJ whole genome shotgun (WGS) entry which is preliminary data.</text>
</comment>
<dbReference type="Proteomes" id="UP000828941">
    <property type="component" value="Chromosome 8"/>
</dbReference>
<organism evidence="1 2">
    <name type="scientific">Bauhinia variegata</name>
    <name type="common">Purple orchid tree</name>
    <name type="synonym">Phanera variegata</name>
    <dbReference type="NCBI Taxonomy" id="167791"/>
    <lineage>
        <taxon>Eukaryota</taxon>
        <taxon>Viridiplantae</taxon>
        <taxon>Streptophyta</taxon>
        <taxon>Embryophyta</taxon>
        <taxon>Tracheophyta</taxon>
        <taxon>Spermatophyta</taxon>
        <taxon>Magnoliopsida</taxon>
        <taxon>eudicotyledons</taxon>
        <taxon>Gunneridae</taxon>
        <taxon>Pentapetalae</taxon>
        <taxon>rosids</taxon>
        <taxon>fabids</taxon>
        <taxon>Fabales</taxon>
        <taxon>Fabaceae</taxon>
        <taxon>Cercidoideae</taxon>
        <taxon>Cercideae</taxon>
        <taxon>Bauhiniinae</taxon>
        <taxon>Bauhinia</taxon>
    </lineage>
</organism>
<reference evidence="1 2" key="1">
    <citation type="journal article" date="2022" name="DNA Res.">
        <title>Chromosomal-level genome assembly of the orchid tree Bauhinia variegata (Leguminosae; Cercidoideae) supports the allotetraploid origin hypothesis of Bauhinia.</title>
        <authorList>
            <person name="Zhong Y."/>
            <person name="Chen Y."/>
            <person name="Zheng D."/>
            <person name="Pang J."/>
            <person name="Liu Y."/>
            <person name="Luo S."/>
            <person name="Meng S."/>
            <person name="Qian L."/>
            <person name="Wei D."/>
            <person name="Dai S."/>
            <person name="Zhou R."/>
        </authorList>
    </citation>
    <scope>NUCLEOTIDE SEQUENCE [LARGE SCALE GENOMIC DNA]</scope>
    <source>
        <strain evidence="1">BV-YZ2020</strain>
    </source>
</reference>
<proteinExistence type="predicted"/>
<sequence length="148" mass="17177">MEKSNHEVFISFRDPSIVRHQTGSYADAFSKHEQRWKDNLQKVQTWRAALAEAANLSGWDCSVHRMESDLVEKIANDVLKKLQGVGGDDDLEGEIAMCKRMAQRHEEMYLRTRDVSHWNAYNATHQRIAQLQQQLMVRLRDQSLGHTT</sequence>
<accession>A0ACB9MY08</accession>
<name>A0ACB9MY08_BAUVA</name>
<evidence type="ECO:0000313" key="2">
    <source>
        <dbReference type="Proteomes" id="UP000828941"/>
    </source>
</evidence>
<gene>
    <name evidence="1" type="ORF">L6164_020717</name>
</gene>
<protein>
    <submittedName>
        <fullName evidence="1">Uncharacterized protein</fullName>
    </submittedName>
</protein>
<evidence type="ECO:0000313" key="1">
    <source>
        <dbReference type="EMBL" id="KAI4328359.1"/>
    </source>
</evidence>
<keyword evidence="2" id="KW-1185">Reference proteome</keyword>
<dbReference type="EMBL" id="CM039433">
    <property type="protein sequence ID" value="KAI4328359.1"/>
    <property type="molecule type" value="Genomic_DNA"/>
</dbReference>